<evidence type="ECO:0000259" key="17">
    <source>
        <dbReference type="PROSITE" id="PS50887"/>
    </source>
</evidence>
<keyword evidence="4" id="KW-0808">Transferase</keyword>
<comment type="subcellular location">
    <subcellularLocation>
        <location evidence="1">Cell membrane</location>
        <topology evidence="1">Multi-pass membrane protein</topology>
    </subcellularLocation>
</comment>
<dbReference type="InterPro" id="IPR000700">
    <property type="entry name" value="PAS-assoc_C"/>
</dbReference>
<dbReference type="SMART" id="SM00267">
    <property type="entry name" value="GGDEF"/>
    <property type="match status" value="1"/>
</dbReference>
<evidence type="ECO:0000256" key="1">
    <source>
        <dbReference type="ARBA" id="ARBA00004651"/>
    </source>
</evidence>
<keyword evidence="8" id="KW-0067">ATP-binding</keyword>
<dbReference type="PROSITE" id="PS50887">
    <property type="entry name" value="GGDEF"/>
    <property type="match status" value="1"/>
</dbReference>
<evidence type="ECO:0000256" key="3">
    <source>
        <dbReference type="ARBA" id="ARBA00022553"/>
    </source>
</evidence>
<evidence type="ECO:0000256" key="12">
    <source>
        <dbReference type="SAM" id="Coils"/>
    </source>
</evidence>
<dbReference type="SUPFAM" id="SSF103190">
    <property type="entry name" value="Sensory domain-like"/>
    <property type="match status" value="1"/>
</dbReference>
<dbReference type="GO" id="GO:0005524">
    <property type="term" value="F:ATP binding"/>
    <property type="evidence" value="ECO:0007669"/>
    <property type="project" value="UniProtKB-KW"/>
</dbReference>
<evidence type="ECO:0000256" key="6">
    <source>
        <dbReference type="ARBA" id="ARBA00022741"/>
    </source>
</evidence>
<evidence type="ECO:0000256" key="7">
    <source>
        <dbReference type="ARBA" id="ARBA00022777"/>
    </source>
</evidence>
<feature type="coiled-coil region" evidence="12">
    <location>
        <begin position="237"/>
        <end position="264"/>
    </location>
</feature>
<dbReference type="InterPro" id="IPR035965">
    <property type="entry name" value="PAS-like_dom_sf"/>
</dbReference>
<evidence type="ECO:0000256" key="9">
    <source>
        <dbReference type="ARBA" id="ARBA00022989"/>
    </source>
</evidence>
<dbReference type="PROSITE" id="PS50113">
    <property type="entry name" value="PAC"/>
    <property type="match status" value="1"/>
</dbReference>
<evidence type="ECO:0000259" key="15">
    <source>
        <dbReference type="PROSITE" id="PS50113"/>
    </source>
</evidence>
<dbReference type="EMBL" id="MLJW01000026">
    <property type="protein sequence ID" value="OIR09592.1"/>
    <property type="molecule type" value="Genomic_DNA"/>
</dbReference>
<dbReference type="PROSITE" id="PS50885">
    <property type="entry name" value="HAMP"/>
    <property type="match status" value="1"/>
</dbReference>
<dbReference type="InterPro" id="IPR043128">
    <property type="entry name" value="Rev_trsase/Diguanyl_cyclase"/>
</dbReference>
<evidence type="ECO:0000259" key="14">
    <source>
        <dbReference type="PROSITE" id="PS50112"/>
    </source>
</evidence>
<evidence type="ECO:0000256" key="13">
    <source>
        <dbReference type="SAM" id="Phobius"/>
    </source>
</evidence>
<dbReference type="CDD" id="cd00130">
    <property type="entry name" value="PAS"/>
    <property type="match status" value="1"/>
</dbReference>
<dbReference type="PROSITE" id="PS50112">
    <property type="entry name" value="PAS"/>
    <property type="match status" value="1"/>
</dbReference>
<dbReference type="Pfam" id="PF13426">
    <property type="entry name" value="PAS_9"/>
    <property type="match status" value="1"/>
</dbReference>
<dbReference type="Gene3D" id="3.30.450.20">
    <property type="entry name" value="PAS domain"/>
    <property type="match status" value="2"/>
</dbReference>
<dbReference type="PANTHER" id="PTHR46663">
    <property type="entry name" value="DIGUANYLATE CYCLASE DGCT-RELATED"/>
    <property type="match status" value="1"/>
</dbReference>
<keyword evidence="11 13" id="KW-0472">Membrane</keyword>
<keyword evidence="10" id="KW-0902">Two-component regulatory system</keyword>
<dbReference type="Pfam" id="PF00672">
    <property type="entry name" value="HAMP"/>
    <property type="match status" value="1"/>
</dbReference>
<name>A0A1J5SZX3_9ZZZZ</name>
<dbReference type="PANTHER" id="PTHR46663:SF3">
    <property type="entry name" value="SLL0267 PROTEIN"/>
    <property type="match status" value="1"/>
</dbReference>
<keyword evidence="5 13" id="KW-0812">Transmembrane</keyword>
<dbReference type="GO" id="GO:0005886">
    <property type="term" value="C:plasma membrane"/>
    <property type="evidence" value="ECO:0007669"/>
    <property type="project" value="UniProtKB-SubCell"/>
</dbReference>
<evidence type="ECO:0000256" key="5">
    <source>
        <dbReference type="ARBA" id="ARBA00022692"/>
    </source>
</evidence>
<accession>A0A1J5SZX3</accession>
<dbReference type="InterPro" id="IPR029787">
    <property type="entry name" value="Nucleotide_cyclase"/>
</dbReference>
<evidence type="ECO:0000256" key="11">
    <source>
        <dbReference type="ARBA" id="ARBA00023136"/>
    </source>
</evidence>
<gene>
    <name evidence="18" type="primary">gmr_58</name>
    <name evidence="18" type="ORF">GALL_84360</name>
</gene>
<dbReference type="Gene3D" id="3.30.70.270">
    <property type="match status" value="1"/>
</dbReference>
<dbReference type="CDD" id="cd06225">
    <property type="entry name" value="HAMP"/>
    <property type="match status" value="1"/>
</dbReference>
<dbReference type="GO" id="GO:0016301">
    <property type="term" value="F:kinase activity"/>
    <property type="evidence" value="ECO:0007669"/>
    <property type="project" value="UniProtKB-KW"/>
</dbReference>
<keyword evidence="3" id="KW-0597">Phosphoprotein</keyword>
<dbReference type="SUPFAM" id="SSF158472">
    <property type="entry name" value="HAMP domain-like"/>
    <property type="match status" value="1"/>
</dbReference>
<dbReference type="SMART" id="SM00091">
    <property type="entry name" value="PAS"/>
    <property type="match status" value="1"/>
</dbReference>
<dbReference type="GO" id="GO:0000160">
    <property type="term" value="P:phosphorelay signal transduction system"/>
    <property type="evidence" value="ECO:0007669"/>
    <property type="project" value="UniProtKB-KW"/>
</dbReference>
<dbReference type="InterPro" id="IPR003660">
    <property type="entry name" value="HAMP_dom"/>
</dbReference>
<keyword evidence="12" id="KW-0175">Coiled coil</keyword>
<dbReference type="EC" id="3.1.4.52" evidence="18"/>
<reference evidence="18" key="1">
    <citation type="submission" date="2016-10" db="EMBL/GenBank/DDBJ databases">
        <title>Sequence of Gallionella enrichment culture.</title>
        <authorList>
            <person name="Poehlein A."/>
            <person name="Muehling M."/>
            <person name="Daniel R."/>
        </authorList>
    </citation>
    <scope>NUCLEOTIDE SEQUENCE</scope>
</reference>
<keyword evidence="7" id="KW-0418">Kinase</keyword>
<dbReference type="SUPFAM" id="SSF55073">
    <property type="entry name" value="Nucleotide cyclase"/>
    <property type="match status" value="1"/>
</dbReference>
<evidence type="ECO:0000313" key="18">
    <source>
        <dbReference type="EMBL" id="OIR09592.1"/>
    </source>
</evidence>
<dbReference type="InterPro" id="IPR033463">
    <property type="entry name" value="sCache_3"/>
</dbReference>
<keyword evidence="2" id="KW-1003">Cell membrane</keyword>
<dbReference type="FunFam" id="3.30.70.270:FF:000001">
    <property type="entry name" value="Diguanylate cyclase domain protein"/>
    <property type="match status" value="1"/>
</dbReference>
<feature type="domain" description="PAS" evidence="14">
    <location>
        <begin position="254"/>
        <end position="298"/>
    </location>
</feature>
<keyword evidence="18" id="KW-0378">Hydrolase</keyword>
<proteinExistence type="predicted"/>
<dbReference type="NCBIfam" id="TIGR00229">
    <property type="entry name" value="sensory_box"/>
    <property type="match status" value="1"/>
</dbReference>
<protein>
    <submittedName>
        <fullName evidence="18">Cyclic di-GMP phosphodiesterase Gmr</fullName>
        <ecNumber evidence="18">3.1.4.52</ecNumber>
    </submittedName>
</protein>
<evidence type="ECO:0000256" key="2">
    <source>
        <dbReference type="ARBA" id="ARBA00022475"/>
    </source>
</evidence>
<dbReference type="CDD" id="cd01949">
    <property type="entry name" value="GGDEF"/>
    <property type="match status" value="1"/>
</dbReference>
<dbReference type="Gene3D" id="6.10.340.10">
    <property type="match status" value="1"/>
</dbReference>
<sequence length="566" mass="64150">MKLGRYISALWRGSIRRQLILGFTLASLALMLGFGYLILEQQRKALYQSSEERASSLAHALAISGTSWALANDLVGLQEIVQGFAKTQDLRRAYFLDTHGEVLASSNPDEVGFFVTDKVSRDMLASTSRDQFILVNQKELIVIAHPVMADGRFLGWVRVEMSRDTVNANLATLTRMWIEFILFAVLAVSLIAYVLGRRLTHGLNHLMQVAAAVEHGLGKRRSDIGRADEIGVLARHLDRMLDALEQQKKLIHESEAKYRFLADNISDVIWILDPKMRRWIYMSPSITRLLGYSVEEIMQLPMEKTLTSQSGADVQGWLRERGELFLSGKDGEHIYLDEVEYCRRDGSTVWCEVTTHFAKNESDEMILLGVMRNITERKKAEEQIRNLAFYDTLTQLPNRRLLQDRFSLVISASKRNNRYAAVMFIDLDNFKPLNDEHGHNVGDILLVEVAHRIVSCVREVDTVSRFGGDEFVVMLSELDTDKDTSMAQASVVAEKIRQSLGEVYRLTVLQEGRPEPRIVEHHCTASIGVVLFNDHGVTQEDLIRLADAAMYQAKASGRNRVYFADI</sequence>
<keyword evidence="9 13" id="KW-1133">Transmembrane helix</keyword>
<organism evidence="18">
    <name type="scientific">mine drainage metagenome</name>
    <dbReference type="NCBI Taxonomy" id="410659"/>
    <lineage>
        <taxon>unclassified sequences</taxon>
        <taxon>metagenomes</taxon>
        <taxon>ecological metagenomes</taxon>
    </lineage>
</organism>
<dbReference type="Pfam" id="PF17203">
    <property type="entry name" value="sCache_3_2"/>
    <property type="match status" value="1"/>
</dbReference>
<evidence type="ECO:0000256" key="8">
    <source>
        <dbReference type="ARBA" id="ARBA00022840"/>
    </source>
</evidence>
<feature type="transmembrane region" description="Helical" evidence="13">
    <location>
        <begin position="177"/>
        <end position="196"/>
    </location>
</feature>
<dbReference type="InterPro" id="IPR000160">
    <property type="entry name" value="GGDEF_dom"/>
</dbReference>
<feature type="domain" description="HAMP" evidence="16">
    <location>
        <begin position="197"/>
        <end position="249"/>
    </location>
</feature>
<dbReference type="SMART" id="SM00304">
    <property type="entry name" value="HAMP"/>
    <property type="match status" value="1"/>
</dbReference>
<dbReference type="SUPFAM" id="SSF55785">
    <property type="entry name" value="PYP-like sensor domain (PAS domain)"/>
    <property type="match status" value="1"/>
</dbReference>
<keyword evidence="6" id="KW-0547">Nucleotide-binding</keyword>
<comment type="caution">
    <text evidence="18">The sequence shown here is derived from an EMBL/GenBank/DDBJ whole genome shotgun (WGS) entry which is preliminary data.</text>
</comment>
<dbReference type="InterPro" id="IPR052163">
    <property type="entry name" value="DGC-Regulatory_Protein"/>
</dbReference>
<evidence type="ECO:0000259" key="16">
    <source>
        <dbReference type="PROSITE" id="PS50885"/>
    </source>
</evidence>
<dbReference type="AlphaFoldDB" id="A0A1J5SZX3"/>
<feature type="transmembrane region" description="Helical" evidence="13">
    <location>
        <begin position="20"/>
        <end position="39"/>
    </location>
</feature>
<dbReference type="InterPro" id="IPR029151">
    <property type="entry name" value="Sensor-like_sf"/>
</dbReference>
<dbReference type="Pfam" id="PF00990">
    <property type="entry name" value="GGDEF"/>
    <property type="match status" value="1"/>
</dbReference>
<evidence type="ECO:0000256" key="4">
    <source>
        <dbReference type="ARBA" id="ARBA00022679"/>
    </source>
</evidence>
<evidence type="ECO:0000256" key="10">
    <source>
        <dbReference type="ARBA" id="ARBA00023012"/>
    </source>
</evidence>
<feature type="domain" description="GGDEF" evidence="17">
    <location>
        <begin position="418"/>
        <end position="566"/>
    </location>
</feature>
<dbReference type="NCBIfam" id="TIGR00254">
    <property type="entry name" value="GGDEF"/>
    <property type="match status" value="1"/>
</dbReference>
<feature type="domain" description="PAC" evidence="15">
    <location>
        <begin position="335"/>
        <end position="386"/>
    </location>
</feature>
<dbReference type="GO" id="GO:0071111">
    <property type="term" value="F:cyclic-guanylate-specific phosphodiesterase activity"/>
    <property type="evidence" value="ECO:0007669"/>
    <property type="project" value="UniProtKB-EC"/>
</dbReference>
<dbReference type="InterPro" id="IPR000014">
    <property type="entry name" value="PAS"/>
</dbReference>